<comment type="caution">
    <text evidence="1">The sequence shown here is derived from an EMBL/GenBank/DDBJ whole genome shotgun (WGS) entry which is preliminary data.</text>
</comment>
<proteinExistence type="predicted"/>
<keyword evidence="2" id="KW-1185">Reference proteome</keyword>
<evidence type="ECO:0000313" key="2">
    <source>
        <dbReference type="Proteomes" id="UP000245207"/>
    </source>
</evidence>
<organism evidence="1 2">
    <name type="scientific">Artemisia annua</name>
    <name type="common">Sweet wormwood</name>
    <dbReference type="NCBI Taxonomy" id="35608"/>
    <lineage>
        <taxon>Eukaryota</taxon>
        <taxon>Viridiplantae</taxon>
        <taxon>Streptophyta</taxon>
        <taxon>Embryophyta</taxon>
        <taxon>Tracheophyta</taxon>
        <taxon>Spermatophyta</taxon>
        <taxon>Magnoliopsida</taxon>
        <taxon>eudicotyledons</taxon>
        <taxon>Gunneridae</taxon>
        <taxon>Pentapetalae</taxon>
        <taxon>asterids</taxon>
        <taxon>campanulids</taxon>
        <taxon>Asterales</taxon>
        <taxon>Asteraceae</taxon>
        <taxon>Asteroideae</taxon>
        <taxon>Anthemideae</taxon>
        <taxon>Artemisiinae</taxon>
        <taxon>Artemisia</taxon>
    </lineage>
</organism>
<protein>
    <submittedName>
        <fullName evidence="1">Uncharacterized protein</fullName>
    </submittedName>
</protein>
<sequence>MKSTRTANPYLVVNLDALSERMARLKKGDAGYDSTPTQQQVRVCEHPIRSDNMHNQVVDDFMSQNITDIAASSGISSGDQVQLTNGCRYLSGKMNIEDGNFSRASSSTQLAQTAC</sequence>
<dbReference type="EMBL" id="PKPP01001356">
    <property type="protein sequence ID" value="PWA83395.1"/>
    <property type="molecule type" value="Genomic_DNA"/>
</dbReference>
<dbReference type="AlphaFoldDB" id="A0A2U1PCA3"/>
<evidence type="ECO:0000313" key="1">
    <source>
        <dbReference type="EMBL" id="PWA83395.1"/>
    </source>
</evidence>
<accession>A0A2U1PCA3</accession>
<gene>
    <name evidence="1" type="ORF">CTI12_AA169210</name>
</gene>
<dbReference type="Proteomes" id="UP000245207">
    <property type="component" value="Unassembled WGS sequence"/>
</dbReference>
<reference evidence="1 2" key="1">
    <citation type="journal article" date="2018" name="Mol. Plant">
        <title>The genome of Artemisia annua provides insight into the evolution of Asteraceae family and artemisinin biosynthesis.</title>
        <authorList>
            <person name="Shen Q."/>
            <person name="Zhang L."/>
            <person name="Liao Z."/>
            <person name="Wang S."/>
            <person name="Yan T."/>
            <person name="Shi P."/>
            <person name="Liu M."/>
            <person name="Fu X."/>
            <person name="Pan Q."/>
            <person name="Wang Y."/>
            <person name="Lv Z."/>
            <person name="Lu X."/>
            <person name="Zhang F."/>
            <person name="Jiang W."/>
            <person name="Ma Y."/>
            <person name="Chen M."/>
            <person name="Hao X."/>
            <person name="Li L."/>
            <person name="Tang Y."/>
            <person name="Lv G."/>
            <person name="Zhou Y."/>
            <person name="Sun X."/>
            <person name="Brodelius P.E."/>
            <person name="Rose J.K.C."/>
            <person name="Tang K."/>
        </authorList>
    </citation>
    <scope>NUCLEOTIDE SEQUENCE [LARGE SCALE GENOMIC DNA]</scope>
    <source>
        <strain evidence="2">cv. Huhao1</strain>
        <tissue evidence="1">Leaf</tissue>
    </source>
</reference>
<name>A0A2U1PCA3_ARTAN</name>